<gene>
    <name evidence="7" type="ORF">QFZ22_000878</name>
</gene>
<dbReference type="Pfam" id="PF08281">
    <property type="entry name" value="Sigma70_r4_2"/>
    <property type="match status" value="1"/>
</dbReference>
<comment type="similarity">
    <text evidence="1">Belongs to the sigma-70 factor family. ECF subfamily.</text>
</comment>
<evidence type="ECO:0000256" key="1">
    <source>
        <dbReference type="ARBA" id="ARBA00010641"/>
    </source>
</evidence>
<dbReference type="GO" id="GO:0006352">
    <property type="term" value="P:DNA-templated transcription initiation"/>
    <property type="evidence" value="ECO:0007669"/>
    <property type="project" value="InterPro"/>
</dbReference>
<organism evidence="7 8">
    <name type="scientific">Streptomyces canus</name>
    <dbReference type="NCBI Taxonomy" id="58343"/>
    <lineage>
        <taxon>Bacteria</taxon>
        <taxon>Bacillati</taxon>
        <taxon>Actinomycetota</taxon>
        <taxon>Actinomycetes</taxon>
        <taxon>Kitasatosporales</taxon>
        <taxon>Streptomycetaceae</taxon>
        <taxon>Streptomyces</taxon>
        <taxon>Streptomyces aurantiacus group</taxon>
    </lineage>
</organism>
<keyword evidence="4" id="KW-0804">Transcription</keyword>
<dbReference type="InterPro" id="IPR013324">
    <property type="entry name" value="RNA_pol_sigma_r3/r4-like"/>
</dbReference>
<evidence type="ECO:0000313" key="8">
    <source>
        <dbReference type="Proteomes" id="UP001234216"/>
    </source>
</evidence>
<feature type="region of interest" description="Disordered" evidence="5">
    <location>
        <begin position="168"/>
        <end position="188"/>
    </location>
</feature>
<dbReference type="PANTHER" id="PTHR43133:SF25">
    <property type="entry name" value="RNA POLYMERASE SIGMA FACTOR RFAY-RELATED"/>
    <property type="match status" value="1"/>
</dbReference>
<evidence type="ECO:0000313" key="7">
    <source>
        <dbReference type="EMBL" id="MDQ0904893.1"/>
    </source>
</evidence>
<dbReference type="Gene3D" id="1.10.10.10">
    <property type="entry name" value="Winged helix-like DNA-binding domain superfamily/Winged helix DNA-binding domain"/>
    <property type="match status" value="1"/>
</dbReference>
<comment type="caution">
    <text evidence="7">The sequence shown here is derived from an EMBL/GenBank/DDBJ whole genome shotgun (WGS) entry which is preliminary data.</text>
</comment>
<reference evidence="7" key="1">
    <citation type="submission" date="2023-07" db="EMBL/GenBank/DDBJ databases">
        <title>Comparative genomics of wheat-associated soil bacteria to identify genetic determinants of phenazine resistance.</title>
        <authorList>
            <person name="Mouncey N."/>
        </authorList>
    </citation>
    <scope>NUCLEOTIDE SEQUENCE</scope>
    <source>
        <strain evidence="7">V4I22</strain>
    </source>
</reference>
<dbReference type="InterPro" id="IPR013249">
    <property type="entry name" value="RNA_pol_sigma70_r4_t2"/>
</dbReference>
<dbReference type="InterPro" id="IPR014284">
    <property type="entry name" value="RNA_pol_sigma-70_dom"/>
</dbReference>
<protein>
    <submittedName>
        <fullName evidence="7">RNA polymerase sigma factor (Sigma-70 family)</fullName>
    </submittedName>
</protein>
<evidence type="ECO:0000256" key="3">
    <source>
        <dbReference type="ARBA" id="ARBA00023082"/>
    </source>
</evidence>
<accession>A0AAW8F5W3</accession>
<dbReference type="SUPFAM" id="SSF88659">
    <property type="entry name" value="Sigma3 and sigma4 domains of RNA polymerase sigma factors"/>
    <property type="match status" value="1"/>
</dbReference>
<dbReference type="GO" id="GO:0003677">
    <property type="term" value="F:DNA binding"/>
    <property type="evidence" value="ECO:0007669"/>
    <property type="project" value="InterPro"/>
</dbReference>
<evidence type="ECO:0000256" key="4">
    <source>
        <dbReference type="ARBA" id="ARBA00023163"/>
    </source>
</evidence>
<evidence type="ECO:0000256" key="5">
    <source>
        <dbReference type="SAM" id="MobiDB-lite"/>
    </source>
</evidence>
<feature type="compositionally biased region" description="Basic and acidic residues" evidence="5">
    <location>
        <begin position="177"/>
        <end position="188"/>
    </location>
</feature>
<dbReference type="InterPro" id="IPR013325">
    <property type="entry name" value="RNA_pol_sigma_r2"/>
</dbReference>
<dbReference type="InterPro" id="IPR036388">
    <property type="entry name" value="WH-like_DNA-bd_sf"/>
</dbReference>
<sequence length="188" mass="21407">MMEEETSKQLRARFEALVQAAAEPLRRFLLRRTDADTAEDVLAETLLVLWRRIDEVPLASGRLIDPDEVLPWCYGVARGCLANAQRAQRRRARLTERLARVPQPVPANSTDHSDLYGALSMLRALDREVVLLWAWEELAPRQIAQVTGLSPNAVSIRLHRAKKRLATQLRRKSNRVGGHETSEERSVR</sequence>
<keyword evidence="2" id="KW-0805">Transcription regulation</keyword>
<dbReference type="Gene3D" id="1.10.1740.10">
    <property type="match status" value="1"/>
</dbReference>
<proteinExistence type="inferred from homology"/>
<feature type="domain" description="RNA polymerase sigma factor 70 region 4 type 2" evidence="6">
    <location>
        <begin position="115"/>
        <end position="165"/>
    </location>
</feature>
<dbReference type="SUPFAM" id="SSF88946">
    <property type="entry name" value="Sigma2 domain of RNA polymerase sigma factors"/>
    <property type="match status" value="1"/>
</dbReference>
<dbReference type="PANTHER" id="PTHR43133">
    <property type="entry name" value="RNA POLYMERASE ECF-TYPE SIGMA FACTO"/>
    <property type="match status" value="1"/>
</dbReference>
<dbReference type="InterPro" id="IPR039425">
    <property type="entry name" value="RNA_pol_sigma-70-like"/>
</dbReference>
<dbReference type="AlphaFoldDB" id="A0AAW8F5W3"/>
<dbReference type="EMBL" id="JAUSZV010000005">
    <property type="protein sequence ID" value="MDQ0904893.1"/>
    <property type="molecule type" value="Genomic_DNA"/>
</dbReference>
<dbReference type="Proteomes" id="UP001234216">
    <property type="component" value="Unassembled WGS sequence"/>
</dbReference>
<dbReference type="NCBIfam" id="TIGR02937">
    <property type="entry name" value="sigma70-ECF"/>
    <property type="match status" value="1"/>
</dbReference>
<evidence type="ECO:0000259" key="6">
    <source>
        <dbReference type="Pfam" id="PF08281"/>
    </source>
</evidence>
<dbReference type="RefSeq" id="WP_306972402.1">
    <property type="nucleotide sequence ID" value="NZ_JAUSYQ010000002.1"/>
</dbReference>
<evidence type="ECO:0000256" key="2">
    <source>
        <dbReference type="ARBA" id="ARBA00023015"/>
    </source>
</evidence>
<name>A0AAW8F5W3_9ACTN</name>
<dbReference type="GO" id="GO:0016987">
    <property type="term" value="F:sigma factor activity"/>
    <property type="evidence" value="ECO:0007669"/>
    <property type="project" value="UniProtKB-KW"/>
</dbReference>
<keyword evidence="3" id="KW-0731">Sigma factor</keyword>